<keyword evidence="1" id="KW-1133">Transmembrane helix</keyword>
<feature type="transmembrane region" description="Helical" evidence="1">
    <location>
        <begin position="77"/>
        <end position="98"/>
    </location>
</feature>
<name>A0A455QZ72_BABRO</name>
<dbReference type="EMBL" id="AB665055">
    <property type="protein sequence ID" value="BBD21438.1"/>
    <property type="molecule type" value="Genomic_DNA"/>
</dbReference>
<keyword evidence="1" id="KW-0812">Transmembrane</keyword>
<reference evidence="2" key="1">
    <citation type="submission" date="2011-08" db="EMBL/GenBank/DDBJ databases">
        <title>Complete nucleotide sequence of the plastid genome from the apicomplexan parasite Babesia rodhaini.</title>
        <authorList>
            <person name="Hikosaka K."/>
            <person name="Arisue N."/>
            <person name="Tsuji N."/>
            <person name="Horii T."/>
            <person name="Kita K."/>
            <person name="Tanabe K."/>
        </authorList>
    </citation>
    <scope>NUCLEOTIDE SEQUENCE</scope>
    <source>
        <strain evidence="2">Australian</strain>
    </source>
</reference>
<organism evidence="2">
    <name type="scientific">Babesia rodhaini</name>
    <dbReference type="NCBI Taxonomy" id="5870"/>
    <lineage>
        <taxon>Eukaryota</taxon>
        <taxon>Sar</taxon>
        <taxon>Alveolata</taxon>
        <taxon>Apicomplexa</taxon>
        <taxon>Aconoidasida</taxon>
        <taxon>Piroplasmida</taxon>
        <taxon>Babesiidae</taxon>
        <taxon>Babesia</taxon>
    </lineage>
</organism>
<sequence length="113" mass="13931">MKKNSKLKKNKKKIINKDNKFIKRFNLFKNIFIFNSYKNIFYNLKSNIYGINSYKLNFLFFLSNFFNYIYINKLNKYNLIGIKFCFSSLFLCFNKELYKKKLLLIKKIRNIKK</sequence>
<dbReference type="AlphaFoldDB" id="A0A455QZ72"/>
<accession>A0A455QZ72</accession>
<evidence type="ECO:0000256" key="1">
    <source>
        <dbReference type="SAM" id="Phobius"/>
    </source>
</evidence>
<evidence type="ECO:0000313" key="2">
    <source>
        <dbReference type="EMBL" id="BBD21438.1"/>
    </source>
</evidence>
<proteinExistence type="predicted"/>
<protein>
    <submittedName>
        <fullName evidence="2">Uncharacterized protein</fullName>
    </submittedName>
</protein>
<keyword evidence="1" id="KW-0472">Membrane</keyword>